<feature type="transmembrane region" description="Helical" evidence="1">
    <location>
        <begin position="391"/>
        <end position="414"/>
    </location>
</feature>
<evidence type="ECO:0000313" key="3">
    <source>
        <dbReference type="Proteomes" id="UP000461730"/>
    </source>
</evidence>
<organism evidence="2 3">
    <name type="scientific">Chitinophaga tropicalis</name>
    <dbReference type="NCBI Taxonomy" id="2683588"/>
    <lineage>
        <taxon>Bacteria</taxon>
        <taxon>Pseudomonadati</taxon>
        <taxon>Bacteroidota</taxon>
        <taxon>Chitinophagia</taxon>
        <taxon>Chitinophagales</taxon>
        <taxon>Chitinophagaceae</taxon>
        <taxon>Chitinophaga</taxon>
    </lineage>
</organism>
<feature type="transmembrane region" description="Helical" evidence="1">
    <location>
        <begin position="154"/>
        <end position="177"/>
    </location>
</feature>
<feature type="transmembrane region" description="Helical" evidence="1">
    <location>
        <begin position="189"/>
        <end position="209"/>
    </location>
</feature>
<keyword evidence="1" id="KW-0812">Transmembrane</keyword>
<feature type="transmembrane region" description="Helical" evidence="1">
    <location>
        <begin position="7"/>
        <end position="29"/>
    </location>
</feature>
<evidence type="ECO:0000256" key="1">
    <source>
        <dbReference type="SAM" id="Phobius"/>
    </source>
</evidence>
<keyword evidence="1" id="KW-1133">Transmembrane helix</keyword>
<gene>
    <name evidence="2" type="ORF">GO493_15375</name>
</gene>
<feature type="transmembrane region" description="Helical" evidence="1">
    <location>
        <begin position="103"/>
        <end position="123"/>
    </location>
</feature>
<feature type="transmembrane region" description="Helical" evidence="1">
    <location>
        <begin position="67"/>
        <end position="91"/>
    </location>
</feature>
<dbReference type="EMBL" id="WRXN01000006">
    <property type="protein sequence ID" value="MVT09649.1"/>
    <property type="molecule type" value="Genomic_DNA"/>
</dbReference>
<accession>A0A7K1U5N5</accession>
<dbReference type="AlphaFoldDB" id="A0A7K1U5N5"/>
<keyword evidence="3" id="KW-1185">Reference proteome</keyword>
<comment type="caution">
    <text evidence="2">The sequence shown here is derived from an EMBL/GenBank/DDBJ whole genome shotgun (WGS) entry which is preliminary data.</text>
</comment>
<evidence type="ECO:0000313" key="2">
    <source>
        <dbReference type="EMBL" id="MVT09649.1"/>
    </source>
</evidence>
<sequence length="482" mass="56619">MMRMQKHYRYFCLAGFTMLIQFTIFKYFYPFPNFMQDSYNYLRSAYENIDANLWPVGYSKLIRFVGFFTHSATVLVFVQYFFYHLCALYFFFTVLDLRETSRWVRGIIFAFLFLNPAILYLSNYITSDVYFIGISLVWISQLFRLVYEPSRWLLLAHLVVLILAYTVRYHALIYPLISVTALVFCQFSVRVKVGSILLIIALIAGFMFYTTSQTEKVMGTRQFSAFSGWQMANNAVYAYAHMPERPPLKVPERFGAVHHRVTAYLDSLQHIPMARRPDGPLMAFYLWDPYSPLQPVAGAVNIADNKVHLQQMAAVASLYNDYGKYLISEYPWAYFRYYLLPNFFQYAYPPSENLVVYNDGRDTVWRVAQSWFHYSANKVFTRSDTKEMALFGYYPLLMVLIIFLFVSGWIAYYVVGGPSFAELRFRYALRLGTFYWIVHYGFSVLASPVVLRYQLFNMILGVTFGVLLWELVLRSLFANREQ</sequence>
<feature type="transmembrane region" description="Helical" evidence="1">
    <location>
        <begin position="434"/>
        <end position="451"/>
    </location>
</feature>
<dbReference type="Proteomes" id="UP000461730">
    <property type="component" value="Unassembled WGS sequence"/>
</dbReference>
<feature type="transmembrane region" description="Helical" evidence="1">
    <location>
        <begin position="129"/>
        <end position="147"/>
    </location>
</feature>
<protein>
    <recommendedName>
        <fullName evidence="4">Glycosyltransferase RgtA/B/C/D-like domain-containing protein</fullName>
    </recommendedName>
</protein>
<evidence type="ECO:0008006" key="4">
    <source>
        <dbReference type="Google" id="ProtNLM"/>
    </source>
</evidence>
<name>A0A7K1U5N5_9BACT</name>
<proteinExistence type="predicted"/>
<keyword evidence="1" id="KW-0472">Membrane</keyword>
<dbReference type="RefSeq" id="WP_157307093.1">
    <property type="nucleotide sequence ID" value="NZ_WRXN01000006.1"/>
</dbReference>
<reference evidence="2 3" key="1">
    <citation type="submission" date="2019-12" db="EMBL/GenBank/DDBJ databases">
        <title>Chitinophaga sp. strain ysch24 (GDMCC 1.1355), whole genome shotgun sequence.</title>
        <authorList>
            <person name="Zhang X."/>
        </authorList>
    </citation>
    <scope>NUCLEOTIDE SEQUENCE [LARGE SCALE GENOMIC DNA]</scope>
    <source>
        <strain evidence="3">ysch24</strain>
    </source>
</reference>
<feature type="transmembrane region" description="Helical" evidence="1">
    <location>
        <begin position="458"/>
        <end position="477"/>
    </location>
</feature>